<sequence>MPVFFYVQLLTKFTQIAKLSQLSMAQFKPCKAFAQFGLPAMNELKELSRHLSSVSFRFQLAKFNSQQVKKYGQDGGCDFGQFLGIASYLLLCQKLFAKFNNQGKVVFDLQGLTNIGMWFL</sequence>
<dbReference type="EMBL" id="CAXDID020000162">
    <property type="protein sequence ID" value="CAL6045129.1"/>
    <property type="molecule type" value="Genomic_DNA"/>
</dbReference>
<keyword evidence="3" id="KW-1185">Reference proteome</keyword>
<dbReference type="AlphaFoldDB" id="A0AA86QSJ9"/>
<evidence type="ECO:0000313" key="2">
    <source>
        <dbReference type="EMBL" id="CAL6045129.1"/>
    </source>
</evidence>
<gene>
    <name evidence="2" type="ORF">HINF_LOCUS40892</name>
    <name evidence="1" type="ORF">HINF_LOCUS51485</name>
</gene>
<evidence type="ECO:0000313" key="1">
    <source>
        <dbReference type="EMBL" id="CAI9963840.1"/>
    </source>
</evidence>
<dbReference type="EMBL" id="CATOUU010000970">
    <property type="protein sequence ID" value="CAI9963840.1"/>
    <property type="molecule type" value="Genomic_DNA"/>
</dbReference>
<reference evidence="2 3" key="2">
    <citation type="submission" date="2024-07" db="EMBL/GenBank/DDBJ databases">
        <authorList>
            <person name="Akdeniz Z."/>
        </authorList>
    </citation>
    <scope>NUCLEOTIDE SEQUENCE [LARGE SCALE GENOMIC DNA]</scope>
</reference>
<organism evidence="1">
    <name type="scientific">Hexamita inflata</name>
    <dbReference type="NCBI Taxonomy" id="28002"/>
    <lineage>
        <taxon>Eukaryota</taxon>
        <taxon>Metamonada</taxon>
        <taxon>Diplomonadida</taxon>
        <taxon>Hexamitidae</taxon>
        <taxon>Hexamitinae</taxon>
        <taxon>Hexamita</taxon>
    </lineage>
</organism>
<accession>A0AA86QSJ9</accession>
<comment type="caution">
    <text evidence="1">The sequence shown here is derived from an EMBL/GenBank/DDBJ whole genome shotgun (WGS) entry which is preliminary data.</text>
</comment>
<evidence type="ECO:0000313" key="3">
    <source>
        <dbReference type="Proteomes" id="UP001642409"/>
    </source>
</evidence>
<protein>
    <submittedName>
        <fullName evidence="1">Programmed cell death protein-like protein</fullName>
    </submittedName>
    <submittedName>
        <fullName evidence="2">Programmed_cell death protein-like protein</fullName>
    </submittedName>
</protein>
<reference evidence="1" key="1">
    <citation type="submission" date="2023-06" db="EMBL/GenBank/DDBJ databases">
        <authorList>
            <person name="Kurt Z."/>
        </authorList>
    </citation>
    <scope>NUCLEOTIDE SEQUENCE</scope>
</reference>
<name>A0AA86QSJ9_9EUKA</name>
<dbReference type="Proteomes" id="UP001642409">
    <property type="component" value="Unassembled WGS sequence"/>
</dbReference>
<proteinExistence type="predicted"/>